<gene>
    <name evidence="2" type="ORF">KDA27_23215</name>
</gene>
<dbReference type="Proteomes" id="UP000739538">
    <property type="component" value="Unassembled WGS sequence"/>
</dbReference>
<feature type="region of interest" description="Disordered" evidence="1">
    <location>
        <begin position="1"/>
        <end position="28"/>
    </location>
</feature>
<sequence>MSDDHSKPPSNGVDDSEELGDEDLGTPLSELFDFEIETGDEFLTGVRRRIDRREMAATALDLSLVNAGQVIWSYLEMFLETLFSKNGAPGGPPHGPRDRKDS</sequence>
<evidence type="ECO:0000256" key="1">
    <source>
        <dbReference type="SAM" id="MobiDB-lite"/>
    </source>
</evidence>
<comment type="caution">
    <text evidence="2">The sequence shown here is derived from an EMBL/GenBank/DDBJ whole genome shotgun (WGS) entry which is preliminary data.</text>
</comment>
<name>A0A956SFF4_UNCEI</name>
<dbReference type="AlphaFoldDB" id="A0A956SFF4"/>
<reference evidence="2" key="1">
    <citation type="submission" date="2020-04" db="EMBL/GenBank/DDBJ databases">
        <authorList>
            <person name="Zhang T."/>
        </authorList>
    </citation>
    <scope>NUCLEOTIDE SEQUENCE</scope>
    <source>
        <strain evidence="2">HKST-UBA02</strain>
    </source>
</reference>
<protein>
    <submittedName>
        <fullName evidence="2">Uncharacterized protein</fullName>
    </submittedName>
</protein>
<accession>A0A956SFF4</accession>
<evidence type="ECO:0000313" key="3">
    <source>
        <dbReference type="Proteomes" id="UP000739538"/>
    </source>
</evidence>
<evidence type="ECO:0000313" key="2">
    <source>
        <dbReference type="EMBL" id="MCA9758722.1"/>
    </source>
</evidence>
<organism evidence="2 3">
    <name type="scientific">Eiseniibacteriota bacterium</name>
    <dbReference type="NCBI Taxonomy" id="2212470"/>
    <lineage>
        <taxon>Bacteria</taxon>
        <taxon>Candidatus Eiseniibacteriota</taxon>
    </lineage>
</organism>
<proteinExistence type="predicted"/>
<dbReference type="EMBL" id="JAGQHS010000204">
    <property type="protein sequence ID" value="MCA9758722.1"/>
    <property type="molecule type" value="Genomic_DNA"/>
</dbReference>
<reference evidence="2" key="2">
    <citation type="journal article" date="2021" name="Microbiome">
        <title>Successional dynamics and alternative stable states in a saline activated sludge microbial community over 9 years.</title>
        <authorList>
            <person name="Wang Y."/>
            <person name="Ye J."/>
            <person name="Ju F."/>
            <person name="Liu L."/>
            <person name="Boyd J.A."/>
            <person name="Deng Y."/>
            <person name="Parks D.H."/>
            <person name="Jiang X."/>
            <person name="Yin X."/>
            <person name="Woodcroft B.J."/>
            <person name="Tyson G.W."/>
            <person name="Hugenholtz P."/>
            <person name="Polz M.F."/>
            <person name="Zhang T."/>
        </authorList>
    </citation>
    <scope>NUCLEOTIDE SEQUENCE</scope>
    <source>
        <strain evidence="2">HKST-UBA02</strain>
    </source>
</reference>
<feature type="compositionally biased region" description="Acidic residues" evidence="1">
    <location>
        <begin position="14"/>
        <end position="24"/>
    </location>
</feature>